<dbReference type="Gene3D" id="3.20.20.140">
    <property type="entry name" value="Metal-dependent hydrolases"/>
    <property type="match status" value="1"/>
</dbReference>
<dbReference type="AlphaFoldDB" id="A0A9W4WBW0"/>
<evidence type="ECO:0000256" key="1">
    <source>
        <dbReference type="ARBA" id="ARBA00022723"/>
    </source>
</evidence>
<evidence type="ECO:0000256" key="5">
    <source>
        <dbReference type="ARBA" id="ARBA00023163"/>
    </source>
</evidence>
<protein>
    <recommendedName>
        <fullName evidence="9">Xylanolytic transcriptional activator regulatory domain-containing protein</fullName>
    </recommendedName>
</protein>
<name>A0A9W4WBW0_9PEZI</name>
<dbReference type="Proteomes" id="UP001152533">
    <property type="component" value="Unassembled WGS sequence"/>
</dbReference>
<gene>
    <name evidence="10" type="ORF">CGXH109_LOCUS25925</name>
</gene>
<evidence type="ECO:0000256" key="7">
    <source>
        <dbReference type="SAM" id="MobiDB-lite"/>
    </source>
</evidence>
<keyword evidence="4" id="KW-0238">DNA-binding</keyword>
<sequence length="1115" mass="122899">MLPLSSSLLTFLIAATLSLGSPLDSMVKMSCGLAIEPLPAGSWDTHLHTFDPVKHPYEPDSPYFPPASSVQSALARLPADNYVFVMAMPEGTRPENVLESVAYVNSTLTSDGRKRQSRATVVLDFSTIDHTQLSALHSQGVRSVRIHTQGAVTKGLEGDEALKVYIETVARQIAPLGWTLDGQLKTEQWVKFAPFMKQLHSEIGIEFVGDHHFYLTAADYASEKYAAIIDLIESGAAWTKISGLTQRVGANQNLENMRLVSLGLASAARGRRAVYGSDWPHIVSGGGSSEVVVFDEKAEAAQYRQWFGEELFRKVMVDNPARLNARNLVPSQSVPLLLQTFHFLQTLTDPTAGPPDFMIRQLIRQYLENTPLPNFATDDMKATPSGGTWEALASSQRVDGWDNNAVGGRKSLRDNESEDEGNGGVSALNELLMHVSLADDGQMGHFGVSSLFWEAPPDVVIGRLKQHARIDAEAGGSLGSGGMTRQPYAMLNLDDVTVNFDDEDGHQDETREVGSLKVDAAMTRTWEMLAWDKLGLERGREVSQAIKQLLETYFCWQHASYCIIYRSAFMRDLALGGQYFNEFLLQVICACSIRQCSTVSQACSGSISTGNRDAMEAGYLSQAKTLLSVELDRPSSIPTIQGLLLLGQRDCAHGNLSQGWMYTGMAFRAIRDMGIHLDCSRLSIFGFGTLTVEDREIRRRFFWSAFTWDKIISVSMGRTPTFNAHQTVWPGHVLDDTEDHDIWQPEPCGSSALTTYPPHKSFAATTFKHFATLCEIIQIIIMRLYVGRLRHLGIGRFIDAVGSKLRQWYDCLPVDIKMNTSRLPERCPPPHIFSVTEAPLNLIREASATCPAKAEEMHQLFKLYAKSFGLNDMTYTMVWSMYSSTTINAIDFQSDDPIVAKCSASRLSMSLYVLEQSRSQTPGAQRSIDILKHRLRRSRWPGSSTTVAAEFGLLAQVKPKFGAASVPSDLATSFGHSETAQMEDSSCVTGNIPSSSCGSYSSLACKQQGYIAVTSQFLETSLSSSTTHHNDQDYTTGPLAEDIDDWNMFCLPITDDPKIDMSVEFTGNNHADLDYNIMAVASCVEPITAGGRQGLPEAGEVEPADEQQAALFSFF</sequence>
<keyword evidence="5" id="KW-0804">Transcription</keyword>
<evidence type="ECO:0000256" key="4">
    <source>
        <dbReference type="ARBA" id="ARBA00023125"/>
    </source>
</evidence>
<keyword evidence="11" id="KW-1185">Reference proteome</keyword>
<dbReference type="InterPro" id="IPR051615">
    <property type="entry name" value="Transcr_Regulatory_Elem"/>
</dbReference>
<dbReference type="EMBL" id="CAMGZC010000108">
    <property type="protein sequence ID" value="CAI0643485.1"/>
    <property type="molecule type" value="Genomic_DNA"/>
</dbReference>
<dbReference type="GO" id="GO:0008270">
    <property type="term" value="F:zinc ion binding"/>
    <property type="evidence" value="ECO:0007669"/>
    <property type="project" value="InterPro"/>
</dbReference>
<proteinExistence type="predicted"/>
<accession>A0A9W4WBW0</accession>
<feature type="signal peptide" evidence="8">
    <location>
        <begin position="1"/>
        <end position="20"/>
    </location>
</feature>
<evidence type="ECO:0000256" key="8">
    <source>
        <dbReference type="SAM" id="SignalP"/>
    </source>
</evidence>
<keyword evidence="3" id="KW-0805">Transcription regulation</keyword>
<dbReference type="GO" id="GO:0006351">
    <property type="term" value="P:DNA-templated transcription"/>
    <property type="evidence" value="ECO:0007669"/>
    <property type="project" value="InterPro"/>
</dbReference>
<evidence type="ECO:0000313" key="10">
    <source>
        <dbReference type="EMBL" id="CAI0643485.1"/>
    </source>
</evidence>
<keyword evidence="6" id="KW-0539">Nucleus</keyword>
<evidence type="ECO:0000256" key="6">
    <source>
        <dbReference type="ARBA" id="ARBA00023242"/>
    </source>
</evidence>
<dbReference type="SUPFAM" id="SSF51556">
    <property type="entry name" value="Metallo-dependent hydrolases"/>
    <property type="match status" value="1"/>
</dbReference>
<dbReference type="PANTHER" id="PTHR31313">
    <property type="entry name" value="TY1 ENHANCER ACTIVATOR"/>
    <property type="match status" value="1"/>
</dbReference>
<keyword evidence="1" id="KW-0479">Metal-binding</keyword>
<evidence type="ECO:0000256" key="3">
    <source>
        <dbReference type="ARBA" id="ARBA00023015"/>
    </source>
</evidence>
<dbReference type="SMART" id="SM00906">
    <property type="entry name" value="Fungal_trans"/>
    <property type="match status" value="1"/>
</dbReference>
<feature type="region of interest" description="Disordered" evidence="7">
    <location>
        <begin position="400"/>
        <end position="424"/>
    </location>
</feature>
<feature type="chain" id="PRO_5040890965" description="Xylanolytic transcriptional activator regulatory domain-containing protein" evidence="8">
    <location>
        <begin position="21"/>
        <end position="1115"/>
    </location>
</feature>
<feature type="domain" description="Xylanolytic transcriptional activator regulatory" evidence="9">
    <location>
        <begin position="659"/>
        <end position="736"/>
    </location>
</feature>
<dbReference type="InterPro" id="IPR032466">
    <property type="entry name" value="Metal_Hydrolase"/>
</dbReference>
<dbReference type="CDD" id="cd12148">
    <property type="entry name" value="fungal_TF_MHR"/>
    <property type="match status" value="1"/>
</dbReference>
<keyword evidence="8" id="KW-0732">Signal</keyword>
<keyword evidence="2" id="KW-0862">Zinc</keyword>
<dbReference type="Pfam" id="PF04909">
    <property type="entry name" value="Amidohydro_2"/>
    <property type="match status" value="1"/>
</dbReference>
<evidence type="ECO:0000313" key="11">
    <source>
        <dbReference type="Proteomes" id="UP001152533"/>
    </source>
</evidence>
<evidence type="ECO:0000259" key="9">
    <source>
        <dbReference type="SMART" id="SM00906"/>
    </source>
</evidence>
<dbReference type="GO" id="GO:0016787">
    <property type="term" value="F:hydrolase activity"/>
    <property type="evidence" value="ECO:0007669"/>
    <property type="project" value="InterPro"/>
</dbReference>
<dbReference type="GO" id="GO:0003677">
    <property type="term" value="F:DNA binding"/>
    <property type="evidence" value="ECO:0007669"/>
    <property type="project" value="UniProtKB-KW"/>
</dbReference>
<organism evidence="10 11">
    <name type="scientific">Colletotrichum noveboracense</name>
    <dbReference type="NCBI Taxonomy" id="2664923"/>
    <lineage>
        <taxon>Eukaryota</taxon>
        <taxon>Fungi</taxon>
        <taxon>Dikarya</taxon>
        <taxon>Ascomycota</taxon>
        <taxon>Pezizomycotina</taxon>
        <taxon>Sordariomycetes</taxon>
        <taxon>Hypocreomycetidae</taxon>
        <taxon>Glomerellales</taxon>
        <taxon>Glomerellaceae</taxon>
        <taxon>Colletotrichum</taxon>
        <taxon>Colletotrichum gloeosporioides species complex</taxon>
    </lineage>
</organism>
<reference evidence="10" key="1">
    <citation type="submission" date="2022-08" db="EMBL/GenBank/DDBJ databases">
        <authorList>
            <person name="Giroux E."/>
            <person name="Giroux E."/>
        </authorList>
    </citation>
    <scope>NUCLEOTIDE SEQUENCE</scope>
    <source>
        <strain evidence="10">H1091258</strain>
    </source>
</reference>
<dbReference type="InterPro" id="IPR006680">
    <property type="entry name" value="Amidohydro-rel"/>
</dbReference>
<comment type="caution">
    <text evidence="10">The sequence shown here is derived from an EMBL/GenBank/DDBJ whole genome shotgun (WGS) entry which is preliminary data.</text>
</comment>
<evidence type="ECO:0000256" key="2">
    <source>
        <dbReference type="ARBA" id="ARBA00022833"/>
    </source>
</evidence>
<dbReference type="PANTHER" id="PTHR31313:SF85">
    <property type="entry name" value="ZN(II)2CYS6 TRANSCRIPTION FACTOR (EUROFUNG)"/>
    <property type="match status" value="1"/>
</dbReference>
<dbReference type="InterPro" id="IPR007219">
    <property type="entry name" value="XnlR_reg_dom"/>
</dbReference>
<dbReference type="Pfam" id="PF04082">
    <property type="entry name" value="Fungal_trans"/>
    <property type="match status" value="1"/>
</dbReference>